<protein>
    <submittedName>
        <fullName evidence="2">Uncharacterized protein</fullName>
    </submittedName>
</protein>
<reference evidence="2" key="1">
    <citation type="submission" date="2022-09" db="EMBL/GenBank/DDBJ databases">
        <title>Whole genome shotgun sequence of Streptomyces albidoflavus NBRC 12854.</title>
        <authorList>
            <person name="Komaki H."/>
            <person name="Tamura T."/>
        </authorList>
    </citation>
    <scope>NUCLEOTIDE SEQUENCE</scope>
    <source>
        <strain evidence="2">NBRC 12854</strain>
    </source>
</reference>
<comment type="caution">
    <text evidence="2">The sequence shown here is derived from an EMBL/GenBank/DDBJ whole genome shotgun (WGS) entry which is preliminary data.</text>
</comment>
<dbReference type="EMBL" id="BNDZ01000005">
    <property type="protein sequence ID" value="GHI47558.1"/>
    <property type="molecule type" value="Genomic_DNA"/>
</dbReference>
<feature type="region of interest" description="Disordered" evidence="1">
    <location>
        <begin position="33"/>
        <end position="60"/>
    </location>
</feature>
<proteinExistence type="predicted"/>
<accession>A0AA37BZ51</accession>
<name>A0AA37BZ51_9ACTN</name>
<sequence length="60" mass="6537">MPLTFNTAADYLSAARQMAVTGRTTLARLLAEEAADRTSDPGEAARILREFPGPSERQED</sequence>
<dbReference type="RefSeq" id="WP_129826649.1">
    <property type="nucleotide sequence ID" value="NZ_BNDZ01000005.1"/>
</dbReference>
<evidence type="ECO:0000313" key="3">
    <source>
        <dbReference type="Proteomes" id="UP001051844"/>
    </source>
</evidence>
<dbReference type="AlphaFoldDB" id="A0AA37BZ51"/>
<organism evidence="2 3">
    <name type="scientific">Streptomyces albidoflavus</name>
    <dbReference type="NCBI Taxonomy" id="1886"/>
    <lineage>
        <taxon>Bacteria</taxon>
        <taxon>Bacillati</taxon>
        <taxon>Actinomycetota</taxon>
        <taxon>Actinomycetes</taxon>
        <taxon>Kitasatosporales</taxon>
        <taxon>Streptomycetaceae</taxon>
        <taxon>Streptomyces</taxon>
        <taxon>Streptomyces albidoflavus group</taxon>
    </lineage>
</organism>
<evidence type="ECO:0000313" key="2">
    <source>
        <dbReference type="EMBL" id="GHI47558.1"/>
    </source>
</evidence>
<gene>
    <name evidence="2" type="ORF">ScoT_37320</name>
</gene>
<evidence type="ECO:0000256" key="1">
    <source>
        <dbReference type="SAM" id="MobiDB-lite"/>
    </source>
</evidence>
<dbReference type="Proteomes" id="UP001051844">
    <property type="component" value="Unassembled WGS sequence"/>
</dbReference>